<evidence type="ECO:0000256" key="2">
    <source>
        <dbReference type="ARBA" id="ARBA00023015"/>
    </source>
</evidence>
<comment type="caution">
    <text evidence="8">The sequence shown here is derived from an EMBL/GenBank/DDBJ whole genome shotgun (WGS) entry which is preliminary data.</text>
</comment>
<dbReference type="SMART" id="SM00421">
    <property type="entry name" value="HTH_LUXR"/>
    <property type="match status" value="1"/>
</dbReference>
<dbReference type="SMART" id="SM00448">
    <property type="entry name" value="REC"/>
    <property type="match status" value="1"/>
</dbReference>
<dbReference type="PRINTS" id="PR00038">
    <property type="entry name" value="HTHLUXR"/>
</dbReference>
<dbReference type="PANTHER" id="PTHR43214">
    <property type="entry name" value="TWO-COMPONENT RESPONSE REGULATOR"/>
    <property type="match status" value="1"/>
</dbReference>
<evidence type="ECO:0000259" key="7">
    <source>
        <dbReference type="PROSITE" id="PS50110"/>
    </source>
</evidence>
<dbReference type="InterPro" id="IPR011006">
    <property type="entry name" value="CheY-like_superfamily"/>
</dbReference>
<dbReference type="SUPFAM" id="SSF46894">
    <property type="entry name" value="C-terminal effector domain of the bipartite response regulators"/>
    <property type="match status" value="1"/>
</dbReference>
<evidence type="ECO:0000313" key="9">
    <source>
        <dbReference type="Proteomes" id="UP001157069"/>
    </source>
</evidence>
<feature type="domain" description="Response regulatory" evidence="7">
    <location>
        <begin position="5"/>
        <end position="121"/>
    </location>
</feature>
<gene>
    <name evidence="8" type="ORF">GCM10025869_11100</name>
</gene>
<evidence type="ECO:0000256" key="3">
    <source>
        <dbReference type="ARBA" id="ARBA00023125"/>
    </source>
</evidence>
<dbReference type="PROSITE" id="PS50043">
    <property type="entry name" value="HTH_LUXR_2"/>
    <property type="match status" value="1"/>
</dbReference>
<evidence type="ECO:0000256" key="4">
    <source>
        <dbReference type="ARBA" id="ARBA00023163"/>
    </source>
</evidence>
<evidence type="ECO:0000313" key="8">
    <source>
        <dbReference type="EMBL" id="GMA90581.1"/>
    </source>
</evidence>
<sequence length="214" mass="22895">MTEIRVAVADDHPVFREGLAVLLGSLPGVEVVGTAADGEEAVALAEKLRPDVIVMDVQMPGLDGIAATERIRTSAPEVGVVVVTMSEDEDTLFFAMRAGARGYLLKGASQDDISRAIRSVAAGDVVFGPNVAQRVARHFADDPSRGRATRRFPQLTEREGEVLALLAEDLSNQQIAQRLYISAKTARNYVSAVLTKLQVLSRAEAAELAREAGL</sequence>
<keyword evidence="3 8" id="KW-0238">DNA-binding</keyword>
<dbReference type="InterPro" id="IPR000792">
    <property type="entry name" value="Tscrpt_reg_LuxR_C"/>
</dbReference>
<keyword evidence="1 5" id="KW-0597">Phosphoprotein</keyword>
<dbReference type="InterPro" id="IPR039420">
    <property type="entry name" value="WalR-like"/>
</dbReference>
<dbReference type="PROSITE" id="PS50110">
    <property type="entry name" value="RESPONSE_REGULATORY"/>
    <property type="match status" value="1"/>
</dbReference>
<organism evidence="8 9">
    <name type="scientific">Homoserinibacter gongjuensis</name>
    <dbReference type="NCBI Taxonomy" id="1162968"/>
    <lineage>
        <taxon>Bacteria</taxon>
        <taxon>Bacillati</taxon>
        <taxon>Actinomycetota</taxon>
        <taxon>Actinomycetes</taxon>
        <taxon>Micrococcales</taxon>
        <taxon>Microbacteriaceae</taxon>
        <taxon>Homoserinibacter</taxon>
    </lineage>
</organism>
<keyword evidence="4" id="KW-0804">Transcription</keyword>
<name>A0ABQ6JQK9_9MICO</name>
<dbReference type="InterPro" id="IPR016032">
    <property type="entry name" value="Sig_transdc_resp-reg_C-effctor"/>
</dbReference>
<feature type="modified residue" description="4-aspartylphosphate" evidence="5">
    <location>
        <position position="56"/>
    </location>
</feature>
<dbReference type="InterPro" id="IPR058245">
    <property type="entry name" value="NreC/VraR/RcsB-like_REC"/>
</dbReference>
<dbReference type="InterPro" id="IPR001789">
    <property type="entry name" value="Sig_transdc_resp-reg_receiver"/>
</dbReference>
<evidence type="ECO:0000256" key="1">
    <source>
        <dbReference type="ARBA" id="ARBA00022553"/>
    </source>
</evidence>
<dbReference type="EMBL" id="BSVA01000001">
    <property type="protein sequence ID" value="GMA90581.1"/>
    <property type="molecule type" value="Genomic_DNA"/>
</dbReference>
<dbReference type="Pfam" id="PF00196">
    <property type="entry name" value="GerE"/>
    <property type="match status" value="1"/>
</dbReference>
<reference evidence="9" key="1">
    <citation type="journal article" date="2019" name="Int. J. Syst. Evol. Microbiol.">
        <title>The Global Catalogue of Microorganisms (GCM) 10K type strain sequencing project: providing services to taxonomists for standard genome sequencing and annotation.</title>
        <authorList>
            <consortium name="The Broad Institute Genomics Platform"/>
            <consortium name="The Broad Institute Genome Sequencing Center for Infectious Disease"/>
            <person name="Wu L."/>
            <person name="Ma J."/>
        </authorList>
    </citation>
    <scope>NUCLEOTIDE SEQUENCE [LARGE SCALE GENOMIC DNA]</scope>
    <source>
        <strain evidence="9">NBRC 108755</strain>
    </source>
</reference>
<keyword evidence="2" id="KW-0805">Transcription regulation</keyword>
<keyword evidence="9" id="KW-1185">Reference proteome</keyword>
<dbReference type="CDD" id="cd17535">
    <property type="entry name" value="REC_NarL-like"/>
    <property type="match status" value="1"/>
</dbReference>
<dbReference type="GO" id="GO:0003677">
    <property type="term" value="F:DNA binding"/>
    <property type="evidence" value="ECO:0007669"/>
    <property type="project" value="UniProtKB-KW"/>
</dbReference>
<proteinExistence type="predicted"/>
<feature type="domain" description="HTH luxR-type" evidence="6">
    <location>
        <begin position="148"/>
        <end position="213"/>
    </location>
</feature>
<dbReference type="PANTHER" id="PTHR43214:SF24">
    <property type="entry name" value="TRANSCRIPTIONAL REGULATORY PROTEIN NARL-RELATED"/>
    <property type="match status" value="1"/>
</dbReference>
<protein>
    <submittedName>
        <fullName evidence="8">DNA-binding response regulator</fullName>
    </submittedName>
</protein>
<dbReference type="Pfam" id="PF00072">
    <property type="entry name" value="Response_reg"/>
    <property type="match status" value="1"/>
</dbReference>
<evidence type="ECO:0000259" key="6">
    <source>
        <dbReference type="PROSITE" id="PS50043"/>
    </source>
</evidence>
<dbReference type="Gene3D" id="3.40.50.2300">
    <property type="match status" value="1"/>
</dbReference>
<dbReference type="SUPFAM" id="SSF52172">
    <property type="entry name" value="CheY-like"/>
    <property type="match status" value="1"/>
</dbReference>
<accession>A0ABQ6JQK9</accession>
<dbReference type="CDD" id="cd06170">
    <property type="entry name" value="LuxR_C_like"/>
    <property type="match status" value="1"/>
</dbReference>
<dbReference type="RefSeq" id="WP_284298416.1">
    <property type="nucleotide sequence ID" value="NZ_BSVA01000001.1"/>
</dbReference>
<dbReference type="Proteomes" id="UP001157069">
    <property type="component" value="Unassembled WGS sequence"/>
</dbReference>
<evidence type="ECO:0000256" key="5">
    <source>
        <dbReference type="PROSITE-ProRule" id="PRU00169"/>
    </source>
</evidence>